<keyword evidence="2" id="KW-1185">Reference proteome</keyword>
<accession>M2YWP1</accession>
<dbReference type="GeneID" id="19333426"/>
<dbReference type="RefSeq" id="XP_007927567.1">
    <property type="nucleotide sequence ID" value="XM_007929376.1"/>
</dbReference>
<evidence type="ECO:0000313" key="2">
    <source>
        <dbReference type="Proteomes" id="UP000016932"/>
    </source>
</evidence>
<dbReference type="Proteomes" id="UP000016932">
    <property type="component" value="Unassembled WGS sequence"/>
</dbReference>
<organism evidence="1 2">
    <name type="scientific">Pseudocercospora fijiensis (strain CIRAD86)</name>
    <name type="common">Black leaf streak disease fungus</name>
    <name type="synonym">Mycosphaerella fijiensis</name>
    <dbReference type="NCBI Taxonomy" id="383855"/>
    <lineage>
        <taxon>Eukaryota</taxon>
        <taxon>Fungi</taxon>
        <taxon>Dikarya</taxon>
        <taxon>Ascomycota</taxon>
        <taxon>Pezizomycotina</taxon>
        <taxon>Dothideomycetes</taxon>
        <taxon>Dothideomycetidae</taxon>
        <taxon>Mycosphaerellales</taxon>
        <taxon>Mycosphaerellaceae</taxon>
        <taxon>Pseudocercospora</taxon>
    </lineage>
</organism>
<dbReference type="EMBL" id="KB446559">
    <property type="protein sequence ID" value="EME82140.1"/>
    <property type="molecule type" value="Genomic_DNA"/>
</dbReference>
<sequence length="212" mass="23497">MICGQPRKTCMAHTACSLLSLLSPHNPLSPNRYAGHYEKRILVNTNSPLPSTMPEAMANCRISTSLSYINVTIVYQRHYRISTLCSHLASKFEDEPQEPAPLHSGYIGCRKDNGDQQPMPRRPNTNASLRCVNCGPLYRKVWPAASASLNWLLERARALQAGRWNSDHIEPNLASTNANLKWRTQADGTHTVAAAGIQLRRVNDSGFCTGAQ</sequence>
<dbReference type="HOGENOM" id="CLU_1300192_0_0_1"/>
<name>M2YWP1_PSEFD</name>
<protein>
    <submittedName>
        <fullName evidence="1">Uncharacterized protein</fullName>
    </submittedName>
</protein>
<dbReference type="VEuPathDB" id="FungiDB:MYCFIDRAFT_175685"/>
<dbReference type="AlphaFoldDB" id="M2YWP1"/>
<evidence type="ECO:0000313" key="1">
    <source>
        <dbReference type="EMBL" id="EME82140.1"/>
    </source>
</evidence>
<reference evidence="1 2" key="1">
    <citation type="journal article" date="2012" name="PLoS Pathog.">
        <title>Diverse lifestyles and strategies of plant pathogenesis encoded in the genomes of eighteen Dothideomycetes fungi.</title>
        <authorList>
            <person name="Ohm R.A."/>
            <person name="Feau N."/>
            <person name="Henrissat B."/>
            <person name="Schoch C.L."/>
            <person name="Horwitz B.A."/>
            <person name="Barry K.W."/>
            <person name="Condon B.J."/>
            <person name="Copeland A.C."/>
            <person name="Dhillon B."/>
            <person name="Glaser F."/>
            <person name="Hesse C.N."/>
            <person name="Kosti I."/>
            <person name="LaButti K."/>
            <person name="Lindquist E.A."/>
            <person name="Lucas S."/>
            <person name="Salamov A.A."/>
            <person name="Bradshaw R.E."/>
            <person name="Ciuffetti L."/>
            <person name="Hamelin R.C."/>
            <person name="Kema G.H.J."/>
            <person name="Lawrence C."/>
            <person name="Scott J.A."/>
            <person name="Spatafora J.W."/>
            <person name="Turgeon B.G."/>
            <person name="de Wit P.J.G.M."/>
            <person name="Zhong S."/>
            <person name="Goodwin S.B."/>
            <person name="Grigoriev I.V."/>
        </authorList>
    </citation>
    <scope>NUCLEOTIDE SEQUENCE [LARGE SCALE GENOMIC DNA]</scope>
    <source>
        <strain evidence="1 2">CIRAD86</strain>
    </source>
</reference>
<gene>
    <name evidence="1" type="ORF">MYCFIDRAFT_175685</name>
</gene>
<proteinExistence type="predicted"/>
<dbReference type="KEGG" id="pfj:MYCFIDRAFT_175685"/>